<dbReference type="Pfam" id="PF20283">
    <property type="entry name" value="CTD7"/>
    <property type="match status" value="1"/>
</dbReference>
<evidence type="ECO:0000313" key="2">
    <source>
        <dbReference type="EMBL" id="KFN08419.1"/>
    </source>
</evidence>
<gene>
    <name evidence="2" type="ORF">DJ90_1628</name>
</gene>
<keyword evidence="3" id="KW-1185">Reference proteome</keyword>
<dbReference type="PATRIC" id="fig|44252.3.peg.3240"/>
<feature type="domain" description="ABC-three component systems C-terminal" evidence="1">
    <location>
        <begin position="296"/>
        <end position="417"/>
    </location>
</feature>
<sequence>MLLIALLSLNQKLKSVGKTKRDTPKEEVKLANTHVPDKVYAYSLQVRHALYELQSCSSNDIVSVEVLEDVAVEKSDGTVDAIQLKSVLSNNNPISNRAKDLWKTLYNWLLSVTNHELDVHNTKFILFVTADRKGSIASSFQDADTLEKAQAAWESAKQEFYKDTGEEKELSDEYALYIRSFFKPGNKLFASQIIQKFCLKTIQTNHTALLYETFCERAMLEEDLGDILFTYMLGWIDKRLSELVENKQPMCISYQEYRTELIAIRREYNQKQSLKELAPRPTAQEVQEEMNALRRYVEQLDVVECDYTEKIEAINDYLRASTNRTIWAKRGDISDGNLTSYQETLVRKWDTKRKILSLQNKHLNLSPEELGKLLYLECKNDPVNIDHLYVPDFFTAGCYHALSDDVEIGWHPNYKDIFMPGSGLSVQLK</sequence>
<accession>A0A090ZAW3</accession>
<organism evidence="2 3">
    <name type="scientific">Paenibacillus macerans</name>
    <name type="common">Bacillus macerans</name>
    <dbReference type="NCBI Taxonomy" id="44252"/>
    <lineage>
        <taxon>Bacteria</taxon>
        <taxon>Bacillati</taxon>
        <taxon>Bacillota</taxon>
        <taxon>Bacilli</taxon>
        <taxon>Bacillales</taxon>
        <taxon>Paenibacillaceae</taxon>
        <taxon>Paenibacillus</taxon>
    </lineage>
</organism>
<protein>
    <recommendedName>
        <fullName evidence="1">ABC-three component systems C-terminal domain-containing protein</fullName>
    </recommendedName>
</protein>
<proteinExistence type="predicted"/>
<name>A0A090ZAW3_PAEMA</name>
<dbReference type="Proteomes" id="UP000029278">
    <property type="component" value="Unassembled WGS sequence"/>
</dbReference>
<evidence type="ECO:0000313" key="3">
    <source>
        <dbReference type="Proteomes" id="UP000029278"/>
    </source>
</evidence>
<dbReference type="EMBL" id="JMQA01000029">
    <property type="protein sequence ID" value="KFN08419.1"/>
    <property type="molecule type" value="Genomic_DNA"/>
</dbReference>
<reference evidence="2 3" key="1">
    <citation type="submission" date="2014-04" db="EMBL/GenBank/DDBJ databases">
        <authorList>
            <person name="Bishop-Lilly K.A."/>
            <person name="Broomall S.M."/>
            <person name="Chain P.S."/>
            <person name="Chertkov O."/>
            <person name="Coyne S.R."/>
            <person name="Daligault H.E."/>
            <person name="Davenport K.W."/>
            <person name="Erkkila T."/>
            <person name="Frey K.G."/>
            <person name="Gibbons H.S."/>
            <person name="Gu W."/>
            <person name="Jaissle J."/>
            <person name="Johnson S.L."/>
            <person name="Koroleva G.I."/>
            <person name="Ladner J.T."/>
            <person name="Lo C.-C."/>
            <person name="Minogue T.D."/>
            <person name="Munk C."/>
            <person name="Palacios G.F."/>
            <person name="Redden C.L."/>
            <person name="Rosenzweig C.N."/>
            <person name="Scholz M.B."/>
            <person name="Teshima H."/>
            <person name="Xu Y."/>
        </authorList>
    </citation>
    <scope>NUCLEOTIDE SEQUENCE [LARGE SCALE GENOMIC DNA]</scope>
    <source>
        <strain evidence="2 3">8244</strain>
    </source>
</reference>
<dbReference type="HOGENOM" id="CLU_059732_0_0_9"/>
<evidence type="ECO:0000259" key="1">
    <source>
        <dbReference type="Pfam" id="PF20283"/>
    </source>
</evidence>
<dbReference type="InterPro" id="IPR046913">
    <property type="entry name" value="ABC-3C_CTD7"/>
</dbReference>
<dbReference type="AlphaFoldDB" id="A0A090ZAW3"/>
<dbReference type="STRING" id="44252.DJ90_1628"/>
<comment type="caution">
    <text evidence="2">The sequence shown here is derived from an EMBL/GenBank/DDBJ whole genome shotgun (WGS) entry which is preliminary data.</text>
</comment>